<dbReference type="InterPro" id="IPR013148">
    <property type="entry name" value="Glyco_hydro_32_N"/>
</dbReference>
<protein>
    <recommendedName>
        <fullName evidence="4">Sucrose-6-phosphate hydrolase</fullName>
        <ecNumber evidence="4">3.2.1.26</ecNumber>
    </recommendedName>
</protein>
<keyword evidence="2 4" id="KW-0378">Hydrolase</keyword>
<evidence type="ECO:0000313" key="8">
    <source>
        <dbReference type="Proteomes" id="UP000419144"/>
    </source>
</evidence>
<comment type="caution">
    <text evidence="7">The sequence shown here is derived from an EMBL/GenBank/DDBJ whole genome shotgun (WGS) entry which is preliminary data.</text>
</comment>
<feature type="domain" description="Glycosyl hydrolase family 32 C-terminal" evidence="6">
    <location>
        <begin position="373"/>
        <end position="516"/>
    </location>
</feature>
<gene>
    <name evidence="7" type="ORF">LtaPh_9900101</name>
</gene>
<proteinExistence type="inferred from homology"/>
<dbReference type="SUPFAM" id="SSF49899">
    <property type="entry name" value="Concanavalin A-like lectins/glucanases"/>
    <property type="match status" value="1"/>
</dbReference>
<dbReference type="InterPro" id="IPR001362">
    <property type="entry name" value="Glyco_hydro_32"/>
</dbReference>
<comment type="catalytic activity">
    <reaction evidence="4">
        <text>Hydrolysis of terminal non-reducing beta-D-fructofuranoside residues in beta-D-fructofuranosides.</text>
        <dbReference type="EC" id="3.2.1.26"/>
    </reaction>
</comment>
<dbReference type="PANTHER" id="PTHR43101:SF1">
    <property type="entry name" value="BETA-FRUCTOSIDASE"/>
    <property type="match status" value="1"/>
</dbReference>
<evidence type="ECO:0000256" key="3">
    <source>
        <dbReference type="ARBA" id="ARBA00023295"/>
    </source>
</evidence>
<accession>A0A640L1Z9</accession>
<dbReference type="InterPro" id="IPR013189">
    <property type="entry name" value="Glyco_hydro_32_C"/>
</dbReference>
<dbReference type="SMART" id="SM00640">
    <property type="entry name" value="Glyco_32"/>
    <property type="match status" value="1"/>
</dbReference>
<organism evidence="7 8">
    <name type="scientific">Leishmania tarentolae</name>
    <name type="common">Sauroleishmania tarentolae</name>
    <dbReference type="NCBI Taxonomy" id="5689"/>
    <lineage>
        <taxon>Eukaryota</taxon>
        <taxon>Discoba</taxon>
        <taxon>Euglenozoa</taxon>
        <taxon>Kinetoplastea</taxon>
        <taxon>Metakinetoplastina</taxon>
        <taxon>Trypanosomatida</taxon>
        <taxon>Trypanosomatidae</taxon>
        <taxon>Leishmaniinae</taxon>
        <taxon>Leishmania</taxon>
        <taxon>lizard Leishmania</taxon>
    </lineage>
</organism>
<evidence type="ECO:0000256" key="1">
    <source>
        <dbReference type="ARBA" id="ARBA00009902"/>
    </source>
</evidence>
<evidence type="ECO:0000256" key="4">
    <source>
        <dbReference type="RuleBase" id="RU362110"/>
    </source>
</evidence>
<dbReference type="Pfam" id="PF00251">
    <property type="entry name" value="Glyco_hydro_32N"/>
    <property type="match status" value="1"/>
</dbReference>
<dbReference type="InterPro" id="IPR006232">
    <property type="entry name" value="Suc6P_hydrolase"/>
</dbReference>
<dbReference type="GO" id="GO:0004564">
    <property type="term" value="F:beta-fructofuranosidase activity"/>
    <property type="evidence" value="ECO:0007669"/>
    <property type="project" value="UniProtKB-EC"/>
</dbReference>
<dbReference type="Proteomes" id="UP000419144">
    <property type="component" value="Unassembled WGS sequence"/>
</dbReference>
<dbReference type="InterPro" id="IPR051214">
    <property type="entry name" value="GH32_Enzymes"/>
</dbReference>
<sequence>MVHFARATYQPCLSFSILLSTTWRNLNFVTLAVALMSHEERIEKVNNAVLTIRKIVDKEFYPHYHIAPYASYMNTPCGMIYFKGLYHVFYQHQPFAEEFGPMHWGHCTSENMIYWRHHPVALAPGEDWDRDGCFSGTSVVYDDRLYVFYTGHHWLTDSADESQIYQMQCLAISENGFDFEKRGMVVKPPAGFTHFRDPYVWFQDGRWWMVCGGRDSKDQGQLLLYSTDDLEDWDDSTFTILSKSENRNVYMWEHPCFFPLKRHQMLMFSLKGMQPEEYMSRNRYETGLLMGLWRPNTIFSLTSMFKELDLGHDFYGAQSFLTRDGRRVFIGWLDMWDTNMPTKEHHWTGMLSLPRVLLVDETSGRIRTPPIKELESIRGKYQCLERQTVRDNSQIRLLLACTSYEVRIVFDVEKSTGEKYGLWLGRGLEIYIDNQSKRLVVNRHYPNYGISGYRSYALPPQTLLLVHAYFDMSSVEVFVNEGEAVLSTRIYPAQNDRVLSLFAVNGTAYVTRGDIWALNKPVMQ</sequence>
<feature type="domain" description="Glycosyl hydrolase family 32 N-terminal" evidence="5">
    <location>
        <begin position="65"/>
        <end position="367"/>
    </location>
</feature>
<evidence type="ECO:0000256" key="2">
    <source>
        <dbReference type="ARBA" id="ARBA00022801"/>
    </source>
</evidence>
<name>A0A640L1Z9_LEITA</name>
<evidence type="ECO:0000259" key="6">
    <source>
        <dbReference type="Pfam" id="PF08244"/>
    </source>
</evidence>
<dbReference type="GO" id="GO:0005737">
    <property type="term" value="C:cytoplasm"/>
    <property type="evidence" value="ECO:0007669"/>
    <property type="project" value="InterPro"/>
</dbReference>
<dbReference type="AlphaFoldDB" id="A0A640L1Z9"/>
<dbReference type="Gene3D" id="2.60.120.560">
    <property type="entry name" value="Exo-inulinase, domain 1"/>
    <property type="match status" value="1"/>
</dbReference>
<dbReference type="SUPFAM" id="SSF75005">
    <property type="entry name" value="Arabinanase/levansucrase/invertase"/>
    <property type="match status" value="1"/>
</dbReference>
<keyword evidence="8" id="KW-1185">Reference proteome</keyword>
<evidence type="ECO:0000313" key="7">
    <source>
        <dbReference type="EMBL" id="GET93817.1"/>
    </source>
</evidence>
<dbReference type="EMBL" id="BLBS01000058">
    <property type="protein sequence ID" value="GET93817.1"/>
    <property type="molecule type" value="Genomic_DNA"/>
</dbReference>
<dbReference type="InterPro" id="IPR023296">
    <property type="entry name" value="Glyco_hydro_beta-prop_sf"/>
</dbReference>
<keyword evidence="3 4" id="KW-0326">Glycosidase</keyword>
<reference evidence="7" key="1">
    <citation type="submission" date="2019-11" db="EMBL/GenBank/DDBJ databases">
        <title>Leishmania tarentolae CDS.</title>
        <authorList>
            <person name="Goto Y."/>
            <person name="Yamagishi J."/>
        </authorList>
    </citation>
    <scope>NUCLEOTIDE SEQUENCE [LARGE SCALE GENOMIC DNA]</scope>
    <source>
        <strain evidence="7">Parrot Tar II</strain>
    </source>
</reference>
<dbReference type="InterPro" id="IPR013320">
    <property type="entry name" value="ConA-like_dom_sf"/>
</dbReference>
<comment type="similarity">
    <text evidence="1 4">Belongs to the glycosyl hydrolase 32 family.</text>
</comment>
<dbReference type="CDD" id="cd08996">
    <property type="entry name" value="GH32_FFase"/>
    <property type="match status" value="1"/>
</dbReference>
<dbReference type="Gene3D" id="2.115.10.20">
    <property type="entry name" value="Glycosyl hydrolase domain, family 43"/>
    <property type="match status" value="1"/>
</dbReference>
<evidence type="ECO:0000259" key="5">
    <source>
        <dbReference type="Pfam" id="PF00251"/>
    </source>
</evidence>
<dbReference type="OrthoDB" id="202537at2759"/>
<dbReference type="VEuPathDB" id="TriTrypDB:LtaPh_9900101"/>
<dbReference type="PANTHER" id="PTHR43101">
    <property type="entry name" value="BETA-FRUCTOSIDASE"/>
    <property type="match status" value="1"/>
</dbReference>
<dbReference type="EC" id="3.2.1.26" evidence="4"/>
<dbReference type="NCBIfam" id="TIGR01322">
    <property type="entry name" value="scrB_fam"/>
    <property type="match status" value="1"/>
</dbReference>
<dbReference type="Pfam" id="PF08244">
    <property type="entry name" value="Glyco_hydro_32C"/>
    <property type="match status" value="1"/>
</dbReference>
<dbReference type="GO" id="GO:0005975">
    <property type="term" value="P:carbohydrate metabolic process"/>
    <property type="evidence" value="ECO:0007669"/>
    <property type="project" value="InterPro"/>
</dbReference>